<accession>A0A4R4K340</accession>
<organism evidence="1 2">
    <name type="scientific">Arundinibacter roseus</name>
    <dbReference type="NCBI Taxonomy" id="2070510"/>
    <lineage>
        <taxon>Bacteria</taxon>
        <taxon>Pseudomonadati</taxon>
        <taxon>Bacteroidota</taxon>
        <taxon>Cytophagia</taxon>
        <taxon>Cytophagales</taxon>
        <taxon>Spirosomataceae</taxon>
        <taxon>Arundinibacter</taxon>
    </lineage>
</organism>
<dbReference type="PANTHER" id="PTHR37463:SF1">
    <property type="entry name" value="DUF2256 DOMAIN-CONTAINING PROTEIN"/>
    <property type="match status" value="1"/>
</dbReference>
<dbReference type="RefSeq" id="WP_132121248.1">
    <property type="nucleotide sequence ID" value="NZ_SMJU01000016.1"/>
</dbReference>
<dbReference type="Pfam" id="PF10013">
    <property type="entry name" value="DUF2256"/>
    <property type="match status" value="1"/>
</dbReference>
<sequence length="52" mass="6309">MKKKSDLPSKLCKTCGRPFSWRKKWERCWQEVMYCSERCRRSRPPGQLDSSK</sequence>
<dbReference type="InterPro" id="IPR017136">
    <property type="entry name" value="UCP037205"/>
</dbReference>
<dbReference type="AlphaFoldDB" id="A0A4R4K340"/>
<evidence type="ECO:0000313" key="1">
    <source>
        <dbReference type="EMBL" id="TDB60831.1"/>
    </source>
</evidence>
<dbReference type="EMBL" id="SMJU01000016">
    <property type="protein sequence ID" value="TDB60831.1"/>
    <property type="molecule type" value="Genomic_DNA"/>
</dbReference>
<evidence type="ECO:0000313" key="2">
    <source>
        <dbReference type="Proteomes" id="UP000295706"/>
    </source>
</evidence>
<gene>
    <name evidence="1" type="ORF">EZE20_20515</name>
</gene>
<dbReference type="OrthoDB" id="27194at2"/>
<proteinExistence type="predicted"/>
<dbReference type="PANTHER" id="PTHR37463">
    <property type="entry name" value="GSL3115 PROTEIN"/>
    <property type="match status" value="1"/>
</dbReference>
<comment type="caution">
    <text evidence="1">The sequence shown here is derived from an EMBL/GenBank/DDBJ whole genome shotgun (WGS) entry which is preliminary data.</text>
</comment>
<reference evidence="1 2" key="1">
    <citation type="submission" date="2019-02" db="EMBL/GenBank/DDBJ databases">
        <title>Arundinibacter roseus gen. nov., sp. nov., a new member of the family Cytophagaceae.</title>
        <authorList>
            <person name="Szuroczki S."/>
            <person name="Khayer B."/>
            <person name="Sproer C."/>
            <person name="Toumi M."/>
            <person name="Szabo A."/>
            <person name="Felfoldi T."/>
            <person name="Schumann P."/>
            <person name="Toth E."/>
        </authorList>
    </citation>
    <scope>NUCLEOTIDE SEQUENCE [LARGE SCALE GENOMIC DNA]</scope>
    <source>
        <strain evidence="1 2">DMA-k-7a</strain>
    </source>
</reference>
<dbReference type="Proteomes" id="UP000295706">
    <property type="component" value="Unassembled WGS sequence"/>
</dbReference>
<keyword evidence="2" id="KW-1185">Reference proteome</keyword>
<dbReference type="PIRSF" id="PIRSF037205">
    <property type="entry name" value="UCP037205"/>
    <property type="match status" value="1"/>
</dbReference>
<name>A0A4R4K340_9BACT</name>
<protein>
    <submittedName>
        <fullName evidence="1">DUF2256 domain-containing protein</fullName>
    </submittedName>
</protein>